<dbReference type="AlphaFoldDB" id="A0A1X1U513"/>
<dbReference type="GO" id="GO:0005886">
    <property type="term" value="C:plasma membrane"/>
    <property type="evidence" value="ECO:0007669"/>
    <property type="project" value="UniProtKB-SubCell"/>
</dbReference>
<keyword evidence="4" id="KW-1003">Cell membrane</keyword>
<keyword evidence="5" id="KW-0349">Heme</keyword>
<evidence type="ECO:0000256" key="12">
    <source>
        <dbReference type="SAM" id="MobiDB-lite"/>
    </source>
</evidence>
<dbReference type="Proteomes" id="UP000193465">
    <property type="component" value="Unassembled WGS sequence"/>
</dbReference>
<feature type="transmembrane region" description="Helical" evidence="13">
    <location>
        <begin position="253"/>
        <end position="275"/>
    </location>
</feature>
<evidence type="ECO:0000256" key="9">
    <source>
        <dbReference type="ARBA" id="ARBA00022989"/>
    </source>
</evidence>
<sequence length="400" mass="43069">MDLQQLWFVLVAVLFTGFFILEGFDFGVGMLMAPFGLVSAGGSVSLDEGEAKLEPPHKPGGSVSLDEGEAKLGPPQRPGGSVSLDEGEAKPHRPRDPEAHRRAALNTIGPFWDGNEVWLITAGGAMFAAFPNWYATVFSTLYLPLLAILFGMIVRAVAIEWRGKVNDPRWRAWADAGIAAGSWLPAILWGVAFAVLVRGLPVEADHHVRLAFGDVINAYTLLGGLATGGLFLFYGAVFTGLKTAGAIRDDAHRFANLLALPVTALVAAFGVWTQLAHGTGWTWLVLGVALVAQLAAVALVWRRVSDGWAFTCSAIVVAAVVVLLFGALYPALLPSTLDPQWSLTIYNASSTPYTLKIMTWAAVIFAPLAIAYQGWTYWVFRQRISAEQIPQSIGLVRQPS</sequence>
<evidence type="ECO:0000256" key="7">
    <source>
        <dbReference type="ARBA" id="ARBA00022723"/>
    </source>
</evidence>
<comment type="similarity">
    <text evidence="2">Belongs to the cytochrome ubiquinol oxidase subunit 2 family.</text>
</comment>
<comment type="caution">
    <text evidence="14">The sequence shown here is derived from an EMBL/GenBank/DDBJ whole genome shotgun (WGS) entry which is preliminary data.</text>
</comment>
<evidence type="ECO:0000313" key="15">
    <source>
        <dbReference type="Proteomes" id="UP000193465"/>
    </source>
</evidence>
<dbReference type="GO" id="GO:0046872">
    <property type="term" value="F:metal ion binding"/>
    <property type="evidence" value="ECO:0007669"/>
    <property type="project" value="UniProtKB-KW"/>
</dbReference>
<keyword evidence="11 13" id="KW-0472">Membrane</keyword>
<reference evidence="14 15" key="1">
    <citation type="submission" date="2016-01" db="EMBL/GenBank/DDBJ databases">
        <title>The new phylogeny of the genus Mycobacterium.</title>
        <authorList>
            <person name="Tarcisio F."/>
            <person name="Conor M."/>
            <person name="Antonella G."/>
            <person name="Elisabetta G."/>
            <person name="Giulia F.S."/>
            <person name="Sara T."/>
            <person name="Anna F."/>
            <person name="Clotilde B."/>
            <person name="Roberto B."/>
            <person name="Veronica D.S."/>
            <person name="Fabio R."/>
            <person name="Monica P."/>
            <person name="Olivier J."/>
            <person name="Enrico T."/>
            <person name="Nicola S."/>
        </authorList>
    </citation>
    <scope>NUCLEOTIDE SEQUENCE [LARGE SCALE GENOMIC DNA]</scope>
    <source>
        <strain evidence="14 15">ATCC 27353</strain>
    </source>
</reference>
<evidence type="ECO:0000256" key="5">
    <source>
        <dbReference type="ARBA" id="ARBA00022617"/>
    </source>
</evidence>
<evidence type="ECO:0000256" key="13">
    <source>
        <dbReference type="SAM" id="Phobius"/>
    </source>
</evidence>
<feature type="transmembrane region" description="Helical" evidence="13">
    <location>
        <begin position="308"/>
        <end position="332"/>
    </location>
</feature>
<accession>A0A1X1U513</accession>
<evidence type="ECO:0000256" key="1">
    <source>
        <dbReference type="ARBA" id="ARBA00004651"/>
    </source>
</evidence>
<comment type="subcellular location">
    <subcellularLocation>
        <location evidence="1">Cell membrane</location>
        <topology evidence="1">Multi-pass membrane protein</topology>
    </subcellularLocation>
</comment>
<protein>
    <submittedName>
        <fullName evidence="14">Cytochrome C oxidase assembly protein</fullName>
    </submittedName>
</protein>
<feature type="compositionally biased region" description="Basic and acidic residues" evidence="12">
    <location>
        <begin position="87"/>
        <end position="100"/>
    </location>
</feature>
<feature type="transmembrane region" description="Helical" evidence="13">
    <location>
        <begin position="216"/>
        <end position="241"/>
    </location>
</feature>
<evidence type="ECO:0000256" key="3">
    <source>
        <dbReference type="ARBA" id="ARBA00022448"/>
    </source>
</evidence>
<dbReference type="RefSeq" id="WP_207567972.1">
    <property type="nucleotide sequence ID" value="NZ_LQOT01000010.1"/>
</dbReference>
<dbReference type="InterPro" id="IPR003317">
    <property type="entry name" value="Cyt-d_oxidase_su2"/>
</dbReference>
<feature type="region of interest" description="Disordered" evidence="12">
    <location>
        <begin position="48"/>
        <end position="100"/>
    </location>
</feature>
<dbReference type="PIRSF" id="PIRSF000267">
    <property type="entry name" value="Cyt_oxidse_sub2"/>
    <property type="match status" value="1"/>
</dbReference>
<name>A0A1X1U513_9MYCO</name>
<dbReference type="GO" id="GO:0009055">
    <property type="term" value="F:electron transfer activity"/>
    <property type="evidence" value="ECO:0007669"/>
    <property type="project" value="TreeGrafter"/>
</dbReference>
<evidence type="ECO:0000256" key="11">
    <source>
        <dbReference type="ARBA" id="ARBA00023136"/>
    </source>
</evidence>
<evidence type="ECO:0000256" key="8">
    <source>
        <dbReference type="ARBA" id="ARBA00022982"/>
    </source>
</evidence>
<keyword evidence="9 13" id="KW-1133">Transmembrane helix</keyword>
<feature type="transmembrane region" description="Helical" evidence="13">
    <location>
        <begin position="173"/>
        <end position="196"/>
    </location>
</feature>
<dbReference type="EMBL" id="LQOT01000010">
    <property type="protein sequence ID" value="ORV51932.1"/>
    <property type="molecule type" value="Genomic_DNA"/>
</dbReference>
<dbReference type="GO" id="GO:0016682">
    <property type="term" value="F:oxidoreductase activity, acting on diphenols and related substances as donors, oxygen as acceptor"/>
    <property type="evidence" value="ECO:0007669"/>
    <property type="project" value="TreeGrafter"/>
</dbReference>
<dbReference type="NCBIfam" id="TIGR00203">
    <property type="entry name" value="cydB"/>
    <property type="match status" value="1"/>
</dbReference>
<dbReference type="STRING" id="188915.AWC02_02565"/>
<evidence type="ECO:0000256" key="10">
    <source>
        <dbReference type="ARBA" id="ARBA00023004"/>
    </source>
</evidence>
<dbReference type="Pfam" id="PF02322">
    <property type="entry name" value="Cyt_bd_oxida_II"/>
    <property type="match status" value="1"/>
</dbReference>
<gene>
    <name evidence="14" type="ORF">AWC02_02565</name>
</gene>
<evidence type="ECO:0000313" key="14">
    <source>
        <dbReference type="EMBL" id="ORV51932.1"/>
    </source>
</evidence>
<evidence type="ECO:0000256" key="6">
    <source>
        <dbReference type="ARBA" id="ARBA00022692"/>
    </source>
</evidence>
<feature type="transmembrane region" description="Helical" evidence="13">
    <location>
        <begin position="6"/>
        <end position="24"/>
    </location>
</feature>
<feature type="transmembrane region" description="Helical" evidence="13">
    <location>
        <begin position="141"/>
        <end position="161"/>
    </location>
</feature>
<keyword evidence="15" id="KW-1185">Reference proteome</keyword>
<dbReference type="GO" id="GO:0070069">
    <property type="term" value="C:cytochrome complex"/>
    <property type="evidence" value="ECO:0007669"/>
    <property type="project" value="TreeGrafter"/>
</dbReference>
<keyword evidence="8" id="KW-0249">Electron transport</keyword>
<keyword evidence="10" id="KW-0408">Iron</keyword>
<proteinExistence type="inferred from homology"/>
<keyword evidence="7" id="KW-0479">Metal-binding</keyword>
<keyword evidence="6 13" id="KW-0812">Transmembrane</keyword>
<dbReference type="PANTHER" id="PTHR43141">
    <property type="entry name" value="CYTOCHROME BD2 SUBUNIT II"/>
    <property type="match status" value="1"/>
</dbReference>
<dbReference type="PANTHER" id="PTHR43141:SF5">
    <property type="entry name" value="CYTOCHROME BD-I UBIQUINOL OXIDASE SUBUNIT 2"/>
    <property type="match status" value="1"/>
</dbReference>
<evidence type="ECO:0000256" key="4">
    <source>
        <dbReference type="ARBA" id="ARBA00022475"/>
    </source>
</evidence>
<dbReference type="GO" id="GO:0019646">
    <property type="term" value="P:aerobic electron transport chain"/>
    <property type="evidence" value="ECO:0007669"/>
    <property type="project" value="TreeGrafter"/>
</dbReference>
<feature type="transmembrane region" description="Helical" evidence="13">
    <location>
        <begin position="281"/>
        <end position="301"/>
    </location>
</feature>
<evidence type="ECO:0000256" key="2">
    <source>
        <dbReference type="ARBA" id="ARBA00007543"/>
    </source>
</evidence>
<keyword evidence="3" id="KW-0813">Transport</keyword>
<feature type="transmembrane region" description="Helical" evidence="13">
    <location>
        <begin position="357"/>
        <end position="380"/>
    </location>
</feature>
<organism evidence="14 15">
    <name type="scientific">Mycolicibacter engbaekii</name>
    <dbReference type="NCBI Taxonomy" id="188915"/>
    <lineage>
        <taxon>Bacteria</taxon>
        <taxon>Bacillati</taxon>
        <taxon>Actinomycetota</taxon>
        <taxon>Actinomycetes</taxon>
        <taxon>Mycobacteriales</taxon>
        <taxon>Mycobacteriaceae</taxon>
        <taxon>Mycolicibacter</taxon>
    </lineage>
</organism>